<dbReference type="OMA" id="DIICERG"/>
<dbReference type="Pfam" id="PF08700">
    <property type="entry name" value="VPS51_Exo84_N"/>
    <property type="match status" value="1"/>
</dbReference>
<feature type="compositionally biased region" description="Low complexity" evidence="4">
    <location>
        <begin position="386"/>
        <end position="402"/>
    </location>
</feature>
<evidence type="ECO:0000256" key="2">
    <source>
        <dbReference type="ARBA" id="ARBA00016122"/>
    </source>
</evidence>
<evidence type="ECO:0000256" key="4">
    <source>
        <dbReference type="SAM" id="MobiDB-lite"/>
    </source>
</evidence>
<reference evidence="6" key="1">
    <citation type="journal article" date="2014" name="Genome Biol.">
        <title>Genome analysis of a major urban malaria vector mosquito, Anopheles stephensi.</title>
        <authorList>
            <person name="Jiang X."/>
            <person name="Peery A."/>
            <person name="Hall A.B."/>
            <person name="Sharma A."/>
            <person name="Chen X.G."/>
            <person name="Waterhouse R.M."/>
            <person name="Komissarov A."/>
            <person name="Riehle M.M."/>
            <person name="Shouche Y."/>
            <person name="Sharakhova M.V."/>
            <person name="Lawson D."/>
            <person name="Pakpour N."/>
            <person name="Arensburger P."/>
            <person name="Davidson V.L."/>
            <person name="Eiglmeier K."/>
            <person name="Emrich S."/>
            <person name="George P."/>
            <person name="Kennedy R.C."/>
            <person name="Mane S.P."/>
            <person name="Maslen G."/>
            <person name="Oringanje C."/>
            <person name="Qi Y."/>
            <person name="Settlage R."/>
            <person name="Tojo M."/>
            <person name="Tubio J.M."/>
            <person name="Unger M.F."/>
            <person name="Wang B."/>
            <person name="Vernick K.D."/>
            <person name="Ribeiro J.M."/>
            <person name="James A.A."/>
            <person name="Michel K."/>
            <person name="Riehle M.A."/>
            <person name="Luckhart S."/>
            <person name="Sharakhov I.V."/>
            <person name="Tu Z."/>
        </authorList>
    </citation>
    <scope>NUCLEOTIDE SEQUENCE [LARGE SCALE GENOMIC DNA]</scope>
    <source>
        <strain evidence="6">Indian</strain>
    </source>
</reference>
<dbReference type="GO" id="GO:1990745">
    <property type="term" value="C:EARP complex"/>
    <property type="evidence" value="ECO:0007669"/>
    <property type="project" value="TreeGrafter"/>
</dbReference>
<comment type="function">
    <text evidence="3">Acts as component of the GARP complex that is involved in retrograde transport from early and late endosomes to the trans-Golgi network (TGN).</text>
</comment>
<dbReference type="STRING" id="30069.A0A182Y152"/>
<dbReference type="GO" id="GO:0015031">
    <property type="term" value="P:protein transport"/>
    <property type="evidence" value="ECO:0007669"/>
    <property type="project" value="UniProtKB-UniRule"/>
</dbReference>
<dbReference type="VEuPathDB" id="VectorBase:ASTE009498"/>
<keyword evidence="3" id="KW-0333">Golgi apparatus</keyword>
<dbReference type="EnsemblMetazoa" id="ASTEI02188-RA">
    <property type="protein sequence ID" value="ASTEI02188-PA"/>
    <property type="gene ID" value="ASTEI02188"/>
</dbReference>
<dbReference type="GO" id="GO:0042147">
    <property type="term" value="P:retrograde transport, endosome to Golgi"/>
    <property type="evidence" value="ECO:0007669"/>
    <property type="project" value="UniProtKB-UniRule"/>
</dbReference>
<dbReference type="PANTHER" id="PTHR15954:SF4">
    <property type="entry name" value="VACUOLAR PROTEIN SORTING-ASSOCIATED PROTEIN 51 HOMOLOG"/>
    <property type="match status" value="1"/>
</dbReference>
<evidence type="ECO:0000313" key="6">
    <source>
        <dbReference type="Proteomes" id="UP000076408"/>
    </source>
</evidence>
<evidence type="ECO:0000256" key="1">
    <source>
        <dbReference type="ARBA" id="ARBA00006080"/>
    </source>
</evidence>
<dbReference type="AlphaFoldDB" id="A0A182Y152"/>
<reference evidence="5" key="2">
    <citation type="submission" date="2020-05" db="UniProtKB">
        <authorList>
            <consortium name="EnsemblMetazoa"/>
        </authorList>
    </citation>
    <scope>IDENTIFICATION</scope>
    <source>
        <strain evidence="5">Indian</strain>
    </source>
</reference>
<dbReference type="GO" id="GO:0005829">
    <property type="term" value="C:cytosol"/>
    <property type="evidence" value="ECO:0007669"/>
    <property type="project" value="GOC"/>
</dbReference>
<comment type="similarity">
    <text evidence="1 3">Belongs to the VPS51 family.</text>
</comment>
<organism evidence="5 6">
    <name type="scientific">Anopheles stephensi</name>
    <name type="common">Indo-Pakistan malaria mosquito</name>
    <dbReference type="NCBI Taxonomy" id="30069"/>
    <lineage>
        <taxon>Eukaryota</taxon>
        <taxon>Metazoa</taxon>
        <taxon>Ecdysozoa</taxon>
        <taxon>Arthropoda</taxon>
        <taxon>Hexapoda</taxon>
        <taxon>Insecta</taxon>
        <taxon>Pterygota</taxon>
        <taxon>Neoptera</taxon>
        <taxon>Endopterygota</taxon>
        <taxon>Diptera</taxon>
        <taxon>Nematocera</taxon>
        <taxon>Culicoidea</taxon>
        <taxon>Culicidae</taxon>
        <taxon>Anophelinae</taxon>
        <taxon>Anopheles</taxon>
    </lineage>
</organism>
<name>A0A182Y152_ANOST</name>
<protein>
    <recommendedName>
        <fullName evidence="2 3">Vacuolar protein sorting-associated protein 51 homolog</fullName>
    </recommendedName>
</protein>
<dbReference type="VEuPathDB" id="VectorBase:ASTEI20_042863"/>
<dbReference type="PANTHER" id="PTHR15954">
    <property type="entry name" value="VACUOLAR PROTEIN SORTING-ASSOCIATED PROTEIN 51 HOMOLOG"/>
    <property type="match status" value="1"/>
</dbReference>
<keyword evidence="6" id="KW-1185">Reference proteome</keyword>
<dbReference type="Proteomes" id="UP000076408">
    <property type="component" value="Unassembled WGS sequence"/>
</dbReference>
<proteinExistence type="inferred from homology"/>
<keyword evidence="3" id="KW-0653">Protein transport</keyword>
<feature type="compositionally biased region" description="Gly residues" evidence="4">
    <location>
        <begin position="403"/>
        <end position="422"/>
    </location>
</feature>
<dbReference type="GO" id="GO:0007030">
    <property type="term" value="P:Golgi organization"/>
    <property type="evidence" value="ECO:0007669"/>
    <property type="project" value="UniProtKB-UniRule"/>
</dbReference>
<dbReference type="GO" id="GO:0007041">
    <property type="term" value="P:lysosomal transport"/>
    <property type="evidence" value="ECO:0007669"/>
    <property type="project" value="TreeGrafter"/>
</dbReference>
<sequence>MGDKSGNPYDMDGSSFDADRYLQKLLKECSLKQIMDTEAAIVRQTQTLHSDMQTLVYENYNKFISATDTIRKMKTDFKSMETEMNLLMANMNSITEFSERITDTLQETRSQLTRLSGKHQLLKKLQFLSSLPAKLKTLIEEENYQQAVQEYSHAQKVLQQYGQQPSFQGIQEDCIKILDELKERLKGEFRQTGKPAQSLTEIGELLLQLGERPSTLAKEMLECASKRLHEQIVVLQDQTDRDMIEFIDLGIEGFLKDLTLVISSYNDMFLTKHLEQEADDFEQSARVDLNAFVNRNVDEYLALVQDRAELEIGHGDSQIILRGLDRLHRRMTAMRTLCRAVDMSKSGIDIIVNAAQQLCQTHMRSLKDHFADSLSSVRLALVSASNNTTTTPGGSSASSASQAGGGQGSASGGGGGGGGGAGSTTTPGSTAGLRELISNLYISTIEKVKGLMQDLLIFLQPEWSFNLKGDPKGVQCIEGIRENLLVAFLRHFCTTVNGYGNVNSTAPPTLLLVLSKVCLEMDRAGVHSLTSLVDELYQLDAERSGSLVHESELCTEMRDSAQLLLDSYVRLQGLHLSQMLRKSVETRDWLNCLEPRSVRAVMKRVVEEISAIEVVLGELYDSSVSAHGGGSRTTASSDSSRKTHFSIAASKQSQFRSTWSTYTPQSQLDSSFVSNMQRLFSEKIEIFAPVEFSKVSIITGIIKICLKTLLECVRLRTFSRYGLQQIQVDAHYLQMNLWRFVSDENLIHVLLDEILGSAVLRCLEPILMEPNAVEIICERN</sequence>
<keyword evidence="3" id="KW-0813">Transport</keyword>
<keyword evidence="3" id="KW-0445">Lipid transport</keyword>
<dbReference type="GO" id="GO:0006869">
    <property type="term" value="P:lipid transport"/>
    <property type="evidence" value="ECO:0007669"/>
    <property type="project" value="UniProtKB-UniRule"/>
</dbReference>
<evidence type="ECO:0000313" key="5">
    <source>
        <dbReference type="EnsemblMetazoa" id="ASTEI02188-PA"/>
    </source>
</evidence>
<comment type="subcellular location">
    <subcellularLocation>
        <location evidence="3">Golgi apparatus</location>
        <location evidence="3">trans-Golgi network</location>
    </subcellularLocation>
</comment>
<evidence type="ECO:0000256" key="3">
    <source>
        <dbReference type="RuleBase" id="RU368010"/>
    </source>
</evidence>
<dbReference type="GO" id="GO:0016020">
    <property type="term" value="C:membrane"/>
    <property type="evidence" value="ECO:0007669"/>
    <property type="project" value="TreeGrafter"/>
</dbReference>
<dbReference type="GO" id="GO:0000938">
    <property type="term" value="C:GARP complex"/>
    <property type="evidence" value="ECO:0007669"/>
    <property type="project" value="UniProtKB-UniRule"/>
</dbReference>
<dbReference type="GO" id="GO:0032456">
    <property type="term" value="P:endocytic recycling"/>
    <property type="evidence" value="ECO:0007669"/>
    <property type="project" value="TreeGrafter"/>
</dbReference>
<dbReference type="VEuPathDB" id="VectorBase:ASTEI02188"/>
<comment type="subunit">
    <text evidence="3">Component of the Golgi-associated retrograde protein (GARP) complex.</text>
</comment>
<feature type="region of interest" description="Disordered" evidence="4">
    <location>
        <begin position="386"/>
        <end position="427"/>
    </location>
</feature>
<accession>A0A182Y152</accession>
<dbReference type="GO" id="GO:0048193">
    <property type="term" value="P:Golgi vesicle transport"/>
    <property type="evidence" value="ECO:0007669"/>
    <property type="project" value="TreeGrafter"/>
</dbReference>
<dbReference type="InterPro" id="IPR014812">
    <property type="entry name" value="Vps51"/>
</dbReference>